<dbReference type="SUPFAM" id="SSF55455">
    <property type="entry name" value="SRF-like"/>
    <property type="match status" value="1"/>
</dbReference>
<feature type="region of interest" description="Disordered" evidence="7">
    <location>
        <begin position="223"/>
        <end position="242"/>
    </location>
</feature>
<keyword evidence="3" id="KW-0238">DNA-binding</keyword>
<dbReference type="InterPro" id="IPR002100">
    <property type="entry name" value="TF_MADSbox"/>
</dbReference>
<keyword evidence="4" id="KW-0804">Transcription</keyword>
<dbReference type="Pfam" id="PF00319">
    <property type="entry name" value="SRF-TF"/>
    <property type="match status" value="1"/>
</dbReference>
<dbReference type="Proteomes" id="UP000827889">
    <property type="component" value="Chromosome 3"/>
</dbReference>
<dbReference type="PROSITE" id="PS50066">
    <property type="entry name" value="MADS_BOX_2"/>
    <property type="match status" value="1"/>
</dbReference>
<evidence type="ECO:0000256" key="1">
    <source>
        <dbReference type="ARBA" id="ARBA00004123"/>
    </source>
</evidence>
<gene>
    <name evidence="11" type="primary">LOC115728043</name>
</gene>
<sequence length="242" mass="28323">MGRGKIEIRRIENKTTRQVTFAKRRAGLLKKTHELAVLCDAQIGLIVFSSSGKLFDYCSQSTSMQEIIRKYHGQKGSQIVEHNEQEQLQNELRRIRRETRSLQLSVQRYTAGDLTNMRIEDFDHMEQQLECAINKVRARKSELMQQQIDNLRRKEKMLQDENDQIYHLIRQQQMAMEHQQEGGGVPKPEEAQHVLEQFPFYGEEQPSSVLQLATLPPQFQPYRLQPAQPNLQDFLQPSNYGE</sequence>
<evidence type="ECO:0000256" key="7">
    <source>
        <dbReference type="SAM" id="MobiDB-lite"/>
    </source>
</evidence>
<keyword evidence="10" id="KW-1185">Reference proteome</keyword>
<evidence type="ECO:0000313" key="10">
    <source>
        <dbReference type="Proteomes" id="UP000827889"/>
    </source>
</evidence>
<feature type="domain" description="MADS-box" evidence="8">
    <location>
        <begin position="1"/>
        <end position="61"/>
    </location>
</feature>
<protein>
    <submittedName>
        <fullName evidence="11">MADS-box protein FBP24-like</fullName>
    </submittedName>
</protein>
<dbReference type="GO" id="GO:0003700">
    <property type="term" value="F:DNA-binding transcription factor activity"/>
    <property type="evidence" value="ECO:0007669"/>
    <property type="project" value="InterPro"/>
</dbReference>
<accession>A0A8B8MW63</accession>
<feature type="domain" description="K-box" evidence="9">
    <location>
        <begin position="85"/>
        <end position="175"/>
    </location>
</feature>
<feature type="coiled-coil region" evidence="6">
    <location>
        <begin position="85"/>
        <end position="164"/>
    </location>
</feature>
<dbReference type="CDD" id="cd00265">
    <property type="entry name" value="MADS_MEF2_like"/>
    <property type="match status" value="1"/>
</dbReference>
<keyword evidence="6" id="KW-0175">Coiled coil</keyword>
<keyword evidence="2" id="KW-0805">Transcription regulation</keyword>
<evidence type="ECO:0000259" key="9">
    <source>
        <dbReference type="PROSITE" id="PS51297"/>
    </source>
</evidence>
<dbReference type="GO" id="GO:0000977">
    <property type="term" value="F:RNA polymerase II transcription regulatory region sequence-specific DNA binding"/>
    <property type="evidence" value="ECO:0007669"/>
    <property type="project" value="InterPro"/>
</dbReference>
<reference evidence="11" key="1">
    <citation type="submission" date="2025-08" db="UniProtKB">
        <authorList>
            <consortium name="RefSeq"/>
        </authorList>
    </citation>
    <scope>IDENTIFICATION</scope>
    <source>
        <tissue evidence="11">Leaf</tissue>
    </source>
</reference>
<dbReference type="RefSeq" id="XP_030514224.1">
    <property type="nucleotide sequence ID" value="XM_030658364.2"/>
</dbReference>
<dbReference type="InterPro" id="IPR050142">
    <property type="entry name" value="MADS-box/MEF2_TF"/>
</dbReference>
<name>A0A8B8MW63_9MYRT</name>
<organism evidence="10 11">
    <name type="scientific">Rhodamnia argentea</name>
    <dbReference type="NCBI Taxonomy" id="178133"/>
    <lineage>
        <taxon>Eukaryota</taxon>
        <taxon>Viridiplantae</taxon>
        <taxon>Streptophyta</taxon>
        <taxon>Embryophyta</taxon>
        <taxon>Tracheophyta</taxon>
        <taxon>Spermatophyta</taxon>
        <taxon>Magnoliopsida</taxon>
        <taxon>eudicotyledons</taxon>
        <taxon>Gunneridae</taxon>
        <taxon>Pentapetalae</taxon>
        <taxon>rosids</taxon>
        <taxon>malvids</taxon>
        <taxon>Myrtales</taxon>
        <taxon>Myrtaceae</taxon>
        <taxon>Myrtoideae</taxon>
        <taxon>Myrteae</taxon>
        <taxon>Australasian group</taxon>
        <taxon>Rhodamnia</taxon>
    </lineage>
</organism>
<dbReference type="Pfam" id="PF01486">
    <property type="entry name" value="K-box"/>
    <property type="match status" value="1"/>
</dbReference>
<dbReference type="AlphaFoldDB" id="A0A8B8MW63"/>
<dbReference type="PROSITE" id="PS00350">
    <property type="entry name" value="MADS_BOX_1"/>
    <property type="match status" value="1"/>
</dbReference>
<keyword evidence="5" id="KW-0539">Nucleus</keyword>
<comment type="subcellular location">
    <subcellularLocation>
        <location evidence="1">Nucleus</location>
    </subcellularLocation>
</comment>
<dbReference type="InterPro" id="IPR002487">
    <property type="entry name" value="TF_Kbox"/>
</dbReference>
<dbReference type="PRINTS" id="PR00404">
    <property type="entry name" value="MADSDOMAIN"/>
</dbReference>
<dbReference type="OrthoDB" id="1898716at2759"/>
<dbReference type="PROSITE" id="PS51297">
    <property type="entry name" value="K_BOX"/>
    <property type="match status" value="1"/>
</dbReference>
<evidence type="ECO:0000256" key="2">
    <source>
        <dbReference type="ARBA" id="ARBA00023015"/>
    </source>
</evidence>
<proteinExistence type="predicted"/>
<dbReference type="GO" id="GO:0046983">
    <property type="term" value="F:protein dimerization activity"/>
    <property type="evidence" value="ECO:0007669"/>
    <property type="project" value="InterPro"/>
</dbReference>
<feature type="compositionally biased region" description="Polar residues" evidence="7">
    <location>
        <begin position="227"/>
        <end position="242"/>
    </location>
</feature>
<dbReference type="KEGG" id="rarg:115728043"/>
<evidence type="ECO:0000256" key="6">
    <source>
        <dbReference type="SAM" id="Coils"/>
    </source>
</evidence>
<dbReference type="GeneID" id="115728043"/>
<evidence type="ECO:0000313" key="11">
    <source>
        <dbReference type="RefSeq" id="XP_030514224.1"/>
    </source>
</evidence>
<evidence type="ECO:0000256" key="4">
    <source>
        <dbReference type="ARBA" id="ARBA00023163"/>
    </source>
</evidence>
<dbReference type="SMART" id="SM00432">
    <property type="entry name" value="MADS"/>
    <property type="match status" value="1"/>
</dbReference>
<dbReference type="PANTHER" id="PTHR48019">
    <property type="entry name" value="SERUM RESPONSE FACTOR HOMOLOG"/>
    <property type="match status" value="1"/>
</dbReference>
<evidence type="ECO:0000256" key="3">
    <source>
        <dbReference type="ARBA" id="ARBA00023125"/>
    </source>
</evidence>
<dbReference type="InterPro" id="IPR036879">
    <property type="entry name" value="TF_MADSbox_sf"/>
</dbReference>
<evidence type="ECO:0000259" key="8">
    <source>
        <dbReference type="PROSITE" id="PS50066"/>
    </source>
</evidence>
<evidence type="ECO:0000256" key="5">
    <source>
        <dbReference type="ARBA" id="ARBA00023242"/>
    </source>
</evidence>
<dbReference type="GO" id="GO:0005634">
    <property type="term" value="C:nucleus"/>
    <property type="evidence" value="ECO:0007669"/>
    <property type="project" value="UniProtKB-SubCell"/>
</dbReference>
<dbReference type="InterPro" id="IPR033896">
    <property type="entry name" value="MEF2-like_N"/>
</dbReference>
<dbReference type="Gene3D" id="3.40.1810.10">
    <property type="entry name" value="Transcription factor, MADS-box"/>
    <property type="match status" value="1"/>
</dbReference>
<dbReference type="GO" id="GO:0045944">
    <property type="term" value="P:positive regulation of transcription by RNA polymerase II"/>
    <property type="evidence" value="ECO:0007669"/>
    <property type="project" value="InterPro"/>
</dbReference>